<evidence type="ECO:0000313" key="9">
    <source>
        <dbReference type="Proteomes" id="UP001431656"/>
    </source>
</evidence>
<accession>A0AAN0MFW6</accession>
<dbReference type="KEGG" id="broo:brsh051_09300"/>
<evidence type="ECO:0000256" key="6">
    <source>
        <dbReference type="SAM" id="MobiDB-lite"/>
    </source>
</evidence>
<keyword evidence="2" id="KW-1003">Cell membrane</keyword>
<feature type="transmembrane region" description="Helical" evidence="7">
    <location>
        <begin position="56"/>
        <end position="76"/>
    </location>
</feature>
<protein>
    <submittedName>
        <fullName evidence="8">ABC transporter permease</fullName>
    </submittedName>
</protein>
<comment type="subcellular location">
    <subcellularLocation>
        <location evidence="1">Cell membrane</location>
        <topology evidence="1">Multi-pass membrane protein</topology>
    </subcellularLocation>
</comment>
<feature type="compositionally biased region" description="Basic and acidic residues" evidence="6">
    <location>
        <begin position="289"/>
        <end position="305"/>
    </location>
</feature>
<keyword evidence="4 7" id="KW-1133">Transmembrane helix</keyword>
<dbReference type="PANTHER" id="PTHR32196">
    <property type="entry name" value="ABC TRANSPORTER PERMEASE PROTEIN YPHD-RELATED-RELATED"/>
    <property type="match status" value="1"/>
</dbReference>
<name>A0AAN0MFW6_9ACTN</name>
<keyword evidence="3 7" id="KW-0812">Transmembrane</keyword>
<dbReference type="GO" id="GO:0005886">
    <property type="term" value="C:plasma membrane"/>
    <property type="evidence" value="ECO:0007669"/>
    <property type="project" value="UniProtKB-SubCell"/>
</dbReference>
<feature type="transmembrane region" description="Helical" evidence="7">
    <location>
        <begin position="7"/>
        <end position="25"/>
    </location>
</feature>
<gene>
    <name evidence="8" type="ORF">brsh051_09300</name>
</gene>
<dbReference type="PANTHER" id="PTHR32196:SF69">
    <property type="entry name" value="BRANCHED-CHAIN AMINO ACID TRANSPORT SYSTEM, PERMEASE PROTEIN"/>
    <property type="match status" value="1"/>
</dbReference>
<dbReference type="Proteomes" id="UP001431656">
    <property type="component" value="Chromosome"/>
</dbReference>
<feature type="transmembrane region" description="Helical" evidence="7">
    <location>
        <begin position="264"/>
        <end position="282"/>
    </location>
</feature>
<feature type="transmembrane region" description="Helical" evidence="7">
    <location>
        <begin position="204"/>
        <end position="225"/>
    </location>
</feature>
<dbReference type="RefSeq" id="WP_286267991.1">
    <property type="nucleotide sequence ID" value="NZ_AP028056.1"/>
</dbReference>
<evidence type="ECO:0000256" key="7">
    <source>
        <dbReference type="SAM" id="Phobius"/>
    </source>
</evidence>
<evidence type="ECO:0000313" key="8">
    <source>
        <dbReference type="EMBL" id="BEH01649.1"/>
    </source>
</evidence>
<feature type="region of interest" description="Disordered" evidence="6">
    <location>
        <begin position="289"/>
        <end position="320"/>
    </location>
</feature>
<reference evidence="8" key="1">
    <citation type="journal article" date="2024" name="Int. J. Syst. Evol. Microbiol.">
        <title>Brooklawnia propionicigenes sp. nov., a facultatively anaerobic, propionate-producing bacterium isolated from a methanogenic reactor treating waste from cattle farms.</title>
        <authorList>
            <person name="Akita Y."/>
            <person name="Ueki A."/>
            <person name="Tonouchi A."/>
            <person name="Sugawara Y."/>
            <person name="Honma S."/>
            <person name="Kaku N."/>
            <person name="Ueki K."/>
        </authorList>
    </citation>
    <scope>NUCLEOTIDE SEQUENCE</scope>
    <source>
        <strain evidence="8">SH051</strain>
    </source>
</reference>
<evidence type="ECO:0000256" key="4">
    <source>
        <dbReference type="ARBA" id="ARBA00022989"/>
    </source>
</evidence>
<organism evidence="8 9">
    <name type="scientific">Brooklawnia propionicigenes</name>
    <dbReference type="NCBI Taxonomy" id="3041175"/>
    <lineage>
        <taxon>Bacteria</taxon>
        <taxon>Bacillati</taxon>
        <taxon>Actinomycetota</taxon>
        <taxon>Actinomycetes</taxon>
        <taxon>Propionibacteriales</taxon>
        <taxon>Propionibacteriaceae</taxon>
        <taxon>Brooklawnia</taxon>
    </lineage>
</organism>
<evidence type="ECO:0000256" key="2">
    <source>
        <dbReference type="ARBA" id="ARBA00022475"/>
    </source>
</evidence>
<dbReference type="GO" id="GO:0022857">
    <property type="term" value="F:transmembrane transporter activity"/>
    <property type="evidence" value="ECO:0007669"/>
    <property type="project" value="InterPro"/>
</dbReference>
<dbReference type="AlphaFoldDB" id="A0AAN0MFW6"/>
<keyword evidence="9" id="KW-1185">Reference proteome</keyword>
<sequence>MITAIDLGLIFGLMALGVYLTFRVLDFADLTIDGSFTSGAATAATLIVAGWQPLTATLAGTAVGLVAGLVTGLLNTWGKIHPLLAGILTQIALYSINLRIMGKANVPLLRTTTLFTPLRDKGLLGTWVSVGILAVLLAVFVVALVWFLSTDVGLALRATGDNEGMARAQGVNTDAMTLLGLSLSNGLVALSGALFAQYQGYADIGMGIGLIVAGLASVIIGTAIINNGHIWITALAVVCGSIIYRLIIQAALTIPWFDPNDMKLLSALIVITALLLPRWDVFNRLRARSRDKESAAEAWGDPDRDPDLEELDSGDVRAPRPGIVKKVKRADA</sequence>
<feature type="transmembrane region" description="Helical" evidence="7">
    <location>
        <begin position="232"/>
        <end position="252"/>
    </location>
</feature>
<evidence type="ECO:0000256" key="5">
    <source>
        <dbReference type="ARBA" id="ARBA00023136"/>
    </source>
</evidence>
<feature type="transmembrane region" description="Helical" evidence="7">
    <location>
        <begin position="83"/>
        <end position="102"/>
    </location>
</feature>
<dbReference type="InterPro" id="IPR001851">
    <property type="entry name" value="ABC_transp_permease"/>
</dbReference>
<evidence type="ECO:0000256" key="3">
    <source>
        <dbReference type="ARBA" id="ARBA00022692"/>
    </source>
</evidence>
<proteinExistence type="predicted"/>
<feature type="transmembrane region" description="Helical" evidence="7">
    <location>
        <begin position="122"/>
        <end position="148"/>
    </location>
</feature>
<evidence type="ECO:0000256" key="1">
    <source>
        <dbReference type="ARBA" id="ARBA00004651"/>
    </source>
</evidence>
<dbReference type="EMBL" id="AP028056">
    <property type="protein sequence ID" value="BEH01649.1"/>
    <property type="molecule type" value="Genomic_DNA"/>
</dbReference>
<dbReference type="CDD" id="cd06574">
    <property type="entry name" value="TM_PBP1_branched-chain-AA_like"/>
    <property type="match status" value="1"/>
</dbReference>
<dbReference type="Pfam" id="PF02653">
    <property type="entry name" value="BPD_transp_2"/>
    <property type="match status" value="1"/>
</dbReference>
<feature type="transmembrane region" description="Helical" evidence="7">
    <location>
        <begin position="175"/>
        <end position="198"/>
    </location>
</feature>
<keyword evidence="5 7" id="KW-0472">Membrane</keyword>